<reference evidence="2" key="2">
    <citation type="journal article" date="2017" name="Front. Cell. Infect. Microbiol.">
        <title>Analysis of the Salivary Gland Transcriptome of Unfed and Partially Fed Amblyomma sculptum Ticks and Descriptive Proteome of the Saliva.</title>
        <authorList>
            <person name="Esteves E."/>
            <person name="Maruyama S.R."/>
            <person name="Kawahara R."/>
            <person name="Fujita A."/>
            <person name="Martins L.A."/>
            <person name="Righi A.A."/>
            <person name="Costa F.B."/>
            <person name="Palmisano G."/>
            <person name="Labruna M.B."/>
            <person name="Sa-Nunes A."/>
            <person name="Ribeiro J.M.C."/>
            <person name="Fogaca A.C."/>
        </authorList>
    </citation>
    <scope>NUCLEOTIDE SEQUENCE</scope>
</reference>
<evidence type="ECO:0000256" key="1">
    <source>
        <dbReference type="SAM" id="SignalP"/>
    </source>
</evidence>
<proteinExistence type="evidence at transcript level"/>
<accession>A0A1E1XQX3</accession>
<feature type="chain" id="PRO_5009116240" evidence="1">
    <location>
        <begin position="21"/>
        <end position="78"/>
    </location>
</feature>
<protein>
    <submittedName>
        <fullName evidence="2">Putative secreted protein</fullName>
    </submittedName>
</protein>
<sequence>MKATAIYVLIVAAFCLLSVCAPRPRHPDLKENICPSRCPLGSWRLPCGPLCTCRRRKGLLFRRPVCVSSRIQLPPGYE</sequence>
<feature type="signal peptide" evidence="1">
    <location>
        <begin position="1"/>
        <end position="20"/>
    </location>
</feature>
<dbReference type="AlphaFoldDB" id="A0A1E1XQX3"/>
<keyword evidence="1" id="KW-0732">Signal</keyword>
<organism evidence="2">
    <name type="scientific">Amblyomma sculptum</name>
    <name type="common">Tick</name>
    <dbReference type="NCBI Taxonomy" id="1581419"/>
    <lineage>
        <taxon>Eukaryota</taxon>
        <taxon>Metazoa</taxon>
        <taxon>Ecdysozoa</taxon>
        <taxon>Arthropoda</taxon>
        <taxon>Chelicerata</taxon>
        <taxon>Arachnida</taxon>
        <taxon>Acari</taxon>
        <taxon>Parasitiformes</taxon>
        <taxon>Ixodida</taxon>
        <taxon>Ixodoidea</taxon>
        <taxon>Ixodidae</taxon>
        <taxon>Amblyomminae</taxon>
        <taxon>Amblyomma</taxon>
    </lineage>
</organism>
<name>A0A1E1XQX3_AMBSC</name>
<reference evidence="2" key="1">
    <citation type="submission" date="2016-09" db="EMBL/GenBank/DDBJ databases">
        <authorList>
            <person name="Capua I."/>
            <person name="De Benedictis P."/>
            <person name="Joannis T."/>
            <person name="Lombin L.H."/>
            <person name="Cattoli G."/>
        </authorList>
    </citation>
    <scope>NUCLEOTIDE SEQUENCE</scope>
</reference>
<dbReference type="EMBL" id="GFAA01001791">
    <property type="protein sequence ID" value="JAU01644.1"/>
    <property type="molecule type" value="mRNA"/>
</dbReference>
<feature type="non-terminal residue" evidence="2">
    <location>
        <position position="78"/>
    </location>
</feature>
<evidence type="ECO:0000313" key="2">
    <source>
        <dbReference type="EMBL" id="JAU01644.1"/>
    </source>
</evidence>